<evidence type="ECO:0000256" key="4">
    <source>
        <dbReference type="ARBA" id="ARBA00022741"/>
    </source>
</evidence>
<dbReference type="SMART" id="SM00072">
    <property type="entry name" value="GuKc"/>
    <property type="match status" value="1"/>
</dbReference>
<dbReference type="FunFam" id="3.40.50.300:FF:000776">
    <property type="entry name" value="Guanylate kinase 2"/>
    <property type="match status" value="1"/>
</dbReference>
<dbReference type="InterPro" id="IPR027417">
    <property type="entry name" value="P-loop_NTPase"/>
</dbReference>
<proteinExistence type="inferred from homology"/>
<dbReference type="PROSITE" id="PS00856">
    <property type="entry name" value="GUANYLATE_KINASE_1"/>
    <property type="match status" value="1"/>
</dbReference>
<accession>K8F266</accession>
<reference evidence="11 12" key="1">
    <citation type="submission" date="2011-10" db="EMBL/GenBank/DDBJ databases">
        <authorList>
            <person name="Genoscope - CEA"/>
        </authorList>
    </citation>
    <scope>NUCLEOTIDE SEQUENCE [LARGE SCALE GENOMIC DNA]</scope>
    <source>
        <strain evidence="11 12">RCC 1105</strain>
    </source>
</reference>
<dbReference type="Gene3D" id="3.40.50.300">
    <property type="entry name" value="P-loop containing nucleotide triphosphate hydrolases"/>
    <property type="match status" value="1"/>
</dbReference>
<sequence>MSATTTSSGGTRVKPLVIVGPSGVGKGTLIEKLNKNHPNSFGFSVSHTTRDPRPGEENGVHYHFVEKSLMEQEIADGKFLEHANVHLNIYGTSFKAVDDVASKGVCCILDIDIQGAEIVKNSGKLDCAYVFIQPPSIPELERRLRGRGTETEEAVTKRMQNATKEIERGEKLGSAFFDAIIVNDDLDSAYEKLKDVVVRRIFTPA</sequence>
<evidence type="ECO:0000256" key="3">
    <source>
        <dbReference type="ARBA" id="ARBA00022679"/>
    </source>
</evidence>
<dbReference type="FunFam" id="3.30.63.10:FF:000002">
    <property type="entry name" value="Guanylate kinase 1"/>
    <property type="match status" value="1"/>
</dbReference>
<dbReference type="PANTHER" id="PTHR23117:SF13">
    <property type="entry name" value="GUANYLATE KINASE"/>
    <property type="match status" value="1"/>
</dbReference>
<dbReference type="GeneID" id="19014773"/>
<dbReference type="CDD" id="cd00071">
    <property type="entry name" value="GMPK"/>
    <property type="match status" value="1"/>
</dbReference>
<keyword evidence="6" id="KW-0067">ATP-binding</keyword>
<dbReference type="STRING" id="41875.K8F266"/>
<keyword evidence="3" id="KW-0808">Transferase</keyword>
<evidence type="ECO:0000256" key="7">
    <source>
        <dbReference type="ARBA" id="ARBA00048594"/>
    </source>
</evidence>
<dbReference type="NCBIfam" id="TIGR03263">
    <property type="entry name" value="guanyl_kin"/>
    <property type="match status" value="1"/>
</dbReference>
<evidence type="ECO:0000313" key="11">
    <source>
        <dbReference type="EMBL" id="CCO66195.1"/>
    </source>
</evidence>
<dbReference type="GO" id="GO:0005829">
    <property type="term" value="C:cytosol"/>
    <property type="evidence" value="ECO:0007669"/>
    <property type="project" value="TreeGrafter"/>
</dbReference>
<dbReference type="EC" id="2.7.4.8" evidence="2"/>
<gene>
    <name evidence="11" type="ORF">Bathy07g02840</name>
</gene>
<dbReference type="AlphaFoldDB" id="K8F266"/>
<keyword evidence="12" id="KW-1185">Reference proteome</keyword>
<evidence type="ECO:0000256" key="6">
    <source>
        <dbReference type="ARBA" id="ARBA00022840"/>
    </source>
</evidence>
<dbReference type="GO" id="GO:0005524">
    <property type="term" value="F:ATP binding"/>
    <property type="evidence" value="ECO:0007669"/>
    <property type="project" value="UniProtKB-KW"/>
</dbReference>
<dbReference type="eggNOG" id="KOG0707">
    <property type="taxonomic scope" value="Eukaryota"/>
</dbReference>
<dbReference type="PANTHER" id="PTHR23117">
    <property type="entry name" value="GUANYLATE KINASE-RELATED"/>
    <property type="match status" value="1"/>
</dbReference>
<evidence type="ECO:0000259" key="10">
    <source>
        <dbReference type="PROSITE" id="PS50052"/>
    </source>
</evidence>
<evidence type="ECO:0000313" key="12">
    <source>
        <dbReference type="Proteomes" id="UP000198341"/>
    </source>
</evidence>
<dbReference type="GO" id="GO:0004385">
    <property type="term" value="F:GMP kinase activity"/>
    <property type="evidence" value="ECO:0007669"/>
    <property type="project" value="UniProtKB-EC"/>
</dbReference>
<keyword evidence="5" id="KW-0418">Kinase</keyword>
<comment type="catalytic activity">
    <reaction evidence="7">
        <text>GMP + ATP = GDP + ADP</text>
        <dbReference type="Rhea" id="RHEA:20780"/>
        <dbReference type="ChEBI" id="CHEBI:30616"/>
        <dbReference type="ChEBI" id="CHEBI:58115"/>
        <dbReference type="ChEBI" id="CHEBI:58189"/>
        <dbReference type="ChEBI" id="CHEBI:456216"/>
        <dbReference type="EC" id="2.7.4.8"/>
    </reaction>
</comment>
<dbReference type="OrthoDB" id="6334211at2759"/>
<evidence type="ECO:0000256" key="5">
    <source>
        <dbReference type="ARBA" id="ARBA00022777"/>
    </source>
</evidence>
<evidence type="ECO:0000256" key="9">
    <source>
        <dbReference type="ARBA" id="ARBA00081967"/>
    </source>
</evidence>
<dbReference type="Proteomes" id="UP000198341">
    <property type="component" value="Chromosome 7"/>
</dbReference>
<protein>
    <recommendedName>
        <fullName evidence="8">Guanylate kinase 1</fullName>
        <ecNumber evidence="2">2.7.4.8</ecNumber>
    </recommendedName>
    <alternativeName>
        <fullName evidence="9">GMP kinase 1</fullName>
    </alternativeName>
</protein>
<comment type="similarity">
    <text evidence="1">Belongs to the guanylate kinase family.</text>
</comment>
<feature type="domain" description="Guanylate kinase-like" evidence="10">
    <location>
        <begin position="13"/>
        <end position="198"/>
    </location>
</feature>
<dbReference type="PROSITE" id="PS50052">
    <property type="entry name" value="GUANYLATE_KINASE_2"/>
    <property type="match status" value="1"/>
</dbReference>
<dbReference type="SUPFAM" id="SSF52540">
    <property type="entry name" value="P-loop containing nucleoside triphosphate hydrolases"/>
    <property type="match status" value="1"/>
</dbReference>
<dbReference type="InterPro" id="IPR017665">
    <property type="entry name" value="Guanylate_kinase"/>
</dbReference>
<dbReference type="Pfam" id="PF00625">
    <property type="entry name" value="Guanylate_kin"/>
    <property type="match status" value="1"/>
</dbReference>
<evidence type="ECO:0000256" key="2">
    <source>
        <dbReference type="ARBA" id="ARBA00012961"/>
    </source>
</evidence>
<keyword evidence="4" id="KW-0547">Nucleotide-binding</keyword>
<dbReference type="EMBL" id="FO082272">
    <property type="protein sequence ID" value="CCO66195.1"/>
    <property type="molecule type" value="Genomic_DNA"/>
</dbReference>
<evidence type="ECO:0000256" key="8">
    <source>
        <dbReference type="ARBA" id="ARBA00067520"/>
    </source>
</evidence>
<dbReference type="InterPro" id="IPR008145">
    <property type="entry name" value="GK/Ca_channel_bsu"/>
</dbReference>
<evidence type="ECO:0000256" key="1">
    <source>
        <dbReference type="ARBA" id="ARBA00005790"/>
    </source>
</evidence>
<organism evidence="11 12">
    <name type="scientific">Bathycoccus prasinos</name>
    <dbReference type="NCBI Taxonomy" id="41875"/>
    <lineage>
        <taxon>Eukaryota</taxon>
        <taxon>Viridiplantae</taxon>
        <taxon>Chlorophyta</taxon>
        <taxon>Mamiellophyceae</taxon>
        <taxon>Mamiellales</taxon>
        <taxon>Bathycoccaceae</taxon>
        <taxon>Bathycoccus</taxon>
    </lineage>
</organism>
<dbReference type="InterPro" id="IPR008144">
    <property type="entry name" value="Guanylate_kin-like_dom"/>
</dbReference>
<name>K8F266_9CHLO</name>
<dbReference type="KEGG" id="bpg:Bathy07g02840"/>
<dbReference type="RefSeq" id="XP_007512107.1">
    <property type="nucleotide sequence ID" value="XM_007512045.1"/>
</dbReference>
<dbReference type="InterPro" id="IPR020590">
    <property type="entry name" value="Guanylate_kinase_CS"/>
</dbReference>